<evidence type="ECO:0000313" key="7">
    <source>
        <dbReference type="EMBL" id="KAJ4390981.1"/>
    </source>
</evidence>
<keyword evidence="2" id="KW-0813">Transport</keyword>
<organism evidence="7 8">
    <name type="scientific">Gnomoniopsis smithogilvyi</name>
    <dbReference type="NCBI Taxonomy" id="1191159"/>
    <lineage>
        <taxon>Eukaryota</taxon>
        <taxon>Fungi</taxon>
        <taxon>Dikarya</taxon>
        <taxon>Ascomycota</taxon>
        <taxon>Pezizomycotina</taxon>
        <taxon>Sordariomycetes</taxon>
        <taxon>Sordariomycetidae</taxon>
        <taxon>Diaporthales</taxon>
        <taxon>Gnomoniaceae</taxon>
        <taxon>Gnomoniopsis</taxon>
    </lineage>
</organism>
<dbReference type="PANTHER" id="PTHR43791:SF9">
    <property type="entry name" value="MAJOR FACILITATOR-TYPE TRANSPORTER HXNP"/>
    <property type="match status" value="1"/>
</dbReference>
<keyword evidence="5 6" id="KW-0472">Membrane</keyword>
<proteinExistence type="predicted"/>
<evidence type="ECO:0000256" key="5">
    <source>
        <dbReference type="ARBA" id="ARBA00023136"/>
    </source>
</evidence>
<dbReference type="InterPro" id="IPR036259">
    <property type="entry name" value="MFS_trans_sf"/>
</dbReference>
<dbReference type="AlphaFoldDB" id="A0A9W9CXC0"/>
<evidence type="ECO:0000256" key="1">
    <source>
        <dbReference type="ARBA" id="ARBA00004141"/>
    </source>
</evidence>
<evidence type="ECO:0000256" key="2">
    <source>
        <dbReference type="ARBA" id="ARBA00022448"/>
    </source>
</evidence>
<comment type="caution">
    <text evidence="7">The sequence shown here is derived from an EMBL/GenBank/DDBJ whole genome shotgun (WGS) entry which is preliminary data.</text>
</comment>
<dbReference type="SUPFAM" id="SSF103473">
    <property type="entry name" value="MFS general substrate transporter"/>
    <property type="match status" value="1"/>
</dbReference>
<dbReference type="Proteomes" id="UP001140453">
    <property type="component" value="Unassembled WGS sequence"/>
</dbReference>
<dbReference type="GO" id="GO:0022857">
    <property type="term" value="F:transmembrane transporter activity"/>
    <property type="evidence" value="ECO:0007669"/>
    <property type="project" value="TreeGrafter"/>
</dbReference>
<dbReference type="EMBL" id="JAPEVB010000003">
    <property type="protein sequence ID" value="KAJ4390981.1"/>
    <property type="molecule type" value="Genomic_DNA"/>
</dbReference>
<evidence type="ECO:0000256" key="6">
    <source>
        <dbReference type="SAM" id="Phobius"/>
    </source>
</evidence>
<evidence type="ECO:0000313" key="8">
    <source>
        <dbReference type="Proteomes" id="UP001140453"/>
    </source>
</evidence>
<dbReference type="GO" id="GO:0016020">
    <property type="term" value="C:membrane"/>
    <property type="evidence" value="ECO:0007669"/>
    <property type="project" value="UniProtKB-SubCell"/>
</dbReference>
<feature type="transmembrane region" description="Helical" evidence="6">
    <location>
        <begin position="41"/>
        <end position="58"/>
    </location>
</feature>
<keyword evidence="3 6" id="KW-0812">Transmembrane</keyword>
<name>A0A9W9CXC0_9PEZI</name>
<accession>A0A9W9CXC0</accession>
<dbReference type="Gene3D" id="1.20.1250.20">
    <property type="entry name" value="MFS general substrate transporter like domains"/>
    <property type="match status" value="1"/>
</dbReference>
<dbReference type="OrthoDB" id="5240277at2759"/>
<gene>
    <name evidence="7" type="ORF">N0V93_004580</name>
</gene>
<comment type="subcellular location">
    <subcellularLocation>
        <location evidence="1">Membrane</location>
        <topology evidence="1">Multi-pass membrane protein</topology>
    </subcellularLocation>
</comment>
<sequence>MEDVQKCAHVAVTGNAPPEVQHVPSSLLLDVATERDYVRKLDIWLLPFLSVMYFFNSIDRSNLGNAETDGLAEDLHFIGQEYSLLVLLFYIPNAFFDLPLNLMTKRFSGREYSLFALSSLHLKQVSLLVPFSI</sequence>
<feature type="transmembrane region" description="Helical" evidence="6">
    <location>
        <begin position="82"/>
        <end position="100"/>
    </location>
</feature>
<evidence type="ECO:0000256" key="4">
    <source>
        <dbReference type="ARBA" id="ARBA00022989"/>
    </source>
</evidence>
<keyword evidence="8" id="KW-1185">Reference proteome</keyword>
<protein>
    <submittedName>
        <fullName evidence="7">Uncharacterized protein</fullName>
    </submittedName>
</protein>
<evidence type="ECO:0000256" key="3">
    <source>
        <dbReference type="ARBA" id="ARBA00022692"/>
    </source>
</evidence>
<keyword evidence="4 6" id="KW-1133">Transmembrane helix</keyword>
<reference evidence="7" key="1">
    <citation type="submission" date="2022-10" db="EMBL/GenBank/DDBJ databases">
        <title>Tapping the CABI collections for fungal endophytes: first genome assemblies for Collariella, Neodidymelliopsis, Ascochyta clinopodiicola, Didymella pomorum, Didymosphaeria variabile, Neocosmospora piperis and Neocucurbitaria cava.</title>
        <authorList>
            <person name="Hill R."/>
        </authorList>
    </citation>
    <scope>NUCLEOTIDE SEQUENCE</scope>
    <source>
        <strain evidence="7">IMI 355082</strain>
    </source>
</reference>
<dbReference type="PANTHER" id="PTHR43791">
    <property type="entry name" value="PERMEASE-RELATED"/>
    <property type="match status" value="1"/>
</dbReference>